<evidence type="ECO:0000256" key="6">
    <source>
        <dbReference type="ARBA" id="ARBA00022892"/>
    </source>
</evidence>
<evidence type="ECO:0000256" key="8">
    <source>
        <dbReference type="ARBA" id="ARBA00023034"/>
    </source>
</evidence>
<dbReference type="SUPFAM" id="SSF64356">
    <property type="entry name" value="SNARE-like"/>
    <property type="match status" value="1"/>
</dbReference>
<keyword evidence="10 12" id="KW-0968">Cytoplasmic vesicle</keyword>
<dbReference type="AlphaFoldDB" id="A0AAV7ZDV4"/>
<dbReference type="GO" id="GO:0000139">
    <property type="term" value="C:Golgi membrane"/>
    <property type="evidence" value="ECO:0007669"/>
    <property type="project" value="UniProtKB-SubCell"/>
</dbReference>
<dbReference type="FunFam" id="3.30.450.60:FF:000013">
    <property type="entry name" value="Coatomer subunit zeta"/>
    <property type="match status" value="1"/>
</dbReference>
<dbReference type="Proteomes" id="UP001146793">
    <property type="component" value="Unassembled WGS sequence"/>
</dbReference>
<evidence type="ECO:0000256" key="2">
    <source>
        <dbReference type="ARBA" id="ARBA00006972"/>
    </source>
</evidence>
<dbReference type="InterPro" id="IPR011012">
    <property type="entry name" value="Longin-like_dom_sf"/>
</dbReference>
<name>A0AAV7ZDV4_9EUKA</name>
<comment type="function">
    <text evidence="11">The coatomer is a cytosolic protein complex that binds to dilysine motifs and reversibly associates with Golgi non-clathrin-coated vesicles, which further mediate biosynthetic protein transport from the ER, via the Golgi up to the trans Golgi network. Coatomer complex is required for budding from Golgi membranes, and is essential for the retrograde Golgi-to-ER transport of dilysine-tagged proteins. The zeta subunit may be involved in regulating the coat assembly and, hence, the rate of biosynthetic protein transport due to its association-dissociation properties with the coatomer complex.</text>
</comment>
<evidence type="ECO:0000256" key="3">
    <source>
        <dbReference type="ARBA" id="ARBA00011775"/>
    </source>
</evidence>
<protein>
    <recommendedName>
        <fullName evidence="12">Coatomer subunit zeta</fullName>
    </recommendedName>
</protein>
<evidence type="ECO:0000256" key="12">
    <source>
        <dbReference type="RuleBase" id="RU366053"/>
    </source>
</evidence>
<comment type="caution">
    <text evidence="14">The sequence shown here is derived from an EMBL/GenBank/DDBJ whole genome shotgun (WGS) entry which is preliminary data.</text>
</comment>
<comment type="subcellular location">
    <subcellularLocation>
        <location evidence="12">Cytoplasm</location>
    </subcellularLocation>
    <subcellularLocation>
        <location evidence="1 12">Golgi apparatus membrane</location>
        <topology evidence="1 12">Peripheral membrane protein</topology>
        <orientation evidence="1 12">Cytoplasmic side</orientation>
    </subcellularLocation>
    <subcellularLocation>
        <location evidence="12">Cytoplasmic vesicle</location>
        <location evidence="12">COPI-coated vesicle membrane</location>
        <topology evidence="12">Peripheral membrane protein</topology>
        <orientation evidence="12">Cytoplasmic side</orientation>
    </subcellularLocation>
</comment>
<keyword evidence="14" id="KW-0167">Capsid protein</keyword>
<keyword evidence="8 12" id="KW-0333">Golgi apparatus</keyword>
<dbReference type="InterPro" id="IPR039652">
    <property type="entry name" value="Coatomer_zeta"/>
</dbReference>
<dbReference type="GO" id="GO:0006886">
    <property type="term" value="P:intracellular protein transport"/>
    <property type="evidence" value="ECO:0007669"/>
    <property type="project" value="TreeGrafter"/>
</dbReference>
<dbReference type="GO" id="GO:0030126">
    <property type="term" value="C:COPI vesicle coat"/>
    <property type="evidence" value="ECO:0007669"/>
    <property type="project" value="UniProtKB-UniRule"/>
</dbReference>
<evidence type="ECO:0000256" key="4">
    <source>
        <dbReference type="ARBA" id="ARBA00022448"/>
    </source>
</evidence>
<feature type="domain" description="AP complex mu/sigma subunit" evidence="13">
    <location>
        <begin position="8"/>
        <end position="146"/>
    </location>
</feature>
<evidence type="ECO:0000313" key="15">
    <source>
        <dbReference type="Proteomes" id="UP001146793"/>
    </source>
</evidence>
<proteinExistence type="inferred from homology"/>
<evidence type="ECO:0000313" key="14">
    <source>
        <dbReference type="EMBL" id="KAJ3438922.1"/>
    </source>
</evidence>
<evidence type="ECO:0000256" key="1">
    <source>
        <dbReference type="ARBA" id="ARBA00004255"/>
    </source>
</evidence>
<keyword evidence="5 12" id="KW-0963">Cytoplasm</keyword>
<keyword evidence="6 12" id="KW-0931">ER-Golgi transport</keyword>
<dbReference type="PANTHER" id="PTHR11043">
    <property type="entry name" value="ZETA-COAT PROTEIN"/>
    <property type="match status" value="1"/>
</dbReference>
<evidence type="ECO:0000256" key="5">
    <source>
        <dbReference type="ARBA" id="ARBA00022490"/>
    </source>
</evidence>
<keyword evidence="9 12" id="KW-0472">Membrane</keyword>
<keyword evidence="14" id="KW-0946">Virion</keyword>
<organism evidence="14 15">
    <name type="scientific">Anaeramoeba flamelloides</name>
    <dbReference type="NCBI Taxonomy" id="1746091"/>
    <lineage>
        <taxon>Eukaryota</taxon>
        <taxon>Metamonada</taxon>
        <taxon>Anaeramoebidae</taxon>
        <taxon>Anaeramoeba</taxon>
    </lineage>
</organism>
<dbReference type="EMBL" id="JANTQA010000032">
    <property type="protein sequence ID" value="KAJ3438922.1"/>
    <property type="molecule type" value="Genomic_DNA"/>
</dbReference>
<dbReference type="Gene3D" id="3.30.450.60">
    <property type="match status" value="1"/>
</dbReference>
<evidence type="ECO:0000256" key="9">
    <source>
        <dbReference type="ARBA" id="ARBA00023136"/>
    </source>
</evidence>
<evidence type="ECO:0000259" key="13">
    <source>
        <dbReference type="Pfam" id="PF01217"/>
    </source>
</evidence>
<keyword evidence="4 12" id="KW-0813">Transport</keyword>
<dbReference type="PANTHER" id="PTHR11043:SF0">
    <property type="entry name" value="COATOMER SUBUNIT ZETA"/>
    <property type="match status" value="1"/>
</dbReference>
<comment type="subunit">
    <text evidence="3 12">Oligomeric complex that consists of at least the alpha, beta, beta', gamma, delta, epsilon and zeta subunits.</text>
</comment>
<reference evidence="14" key="1">
    <citation type="submission" date="2022-08" db="EMBL/GenBank/DDBJ databases">
        <title>Novel sulphate-reducing endosymbionts in the free-living metamonad Anaeramoeba.</title>
        <authorList>
            <person name="Jerlstrom-Hultqvist J."/>
            <person name="Cepicka I."/>
            <person name="Gallot-Lavallee L."/>
            <person name="Salas-Leiva D."/>
            <person name="Curtis B.A."/>
            <person name="Zahonova K."/>
            <person name="Pipaliya S."/>
            <person name="Dacks J."/>
            <person name="Roger A.J."/>
        </authorList>
    </citation>
    <scope>NUCLEOTIDE SEQUENCE</scope>
    <source>
        <strain evidence="14">Busselton2</strain>
    </source>
</reference>
<dbReference type="InterPro" id="IPR022775">
    <property type="entry name" value="AP_mu_sigma_su"/>
</dbReference>
<evidence type="ECO:0000256" key="10">
    <source>
        <dbReference type="ARBA" id="ARBA00023329"/>
    </source>
</evidence>
<keyword evidence="7 12" id="KW-0653">Protein transport</keyword>
<evidence type="ECO:0000256" key="11">
    <source>
        <dbReference type="ARBA" id="ARBA00045555"/>
    </source>
</evidence>
<comment type="similarity">
    <text evidence="2 12">Belongs to the adaptor complexes small subunit family.</text>
</comment>
<gene>
    <name evidence="14" type="ORF">M0812_14937</name>
</gene>
<dbReference type="GO" id="GO:0006891">
    <property type="term" value="P:intra-Golgi vesicle-mediated transport"/>
    <property type="evidence" value="ECO:0007669"/>
    <property type="project" value="TreeGrafter"/>
</dbReference>
<dbReference type="GO" id="GO:0006890">
    <property type="term" value="P:retrograde vesicle-mediated transport, Golgi to endoplasmic reticulum"/>
    <property type="evidence" value="ECO:0007669"/>
    <property type="project" value="UniProtKB-UniRule"/>
</dbReference>
<sequence length="156" mass="18116">MSLSLQTVTSIILLDPKGNRIYAKFYDDRFQTQKEQKTFEKSIFEKTKTKGVDVILQDNLITVTKTLPEFRIFVSGKEDENEMILYSVLNTIYETLLLVFKAQFQLSILMENLDFIMLTIDEVVDRGIILELDSEIVVNRALIRGEEQLSESIIRK</sequence>
<evidence type="ECO:0000256" key="7">
    <source>
        <dbReference type="ARBA" id="ARBA00022927"/>
    </source>
</evidence>
<accession>A0AAV7ZDV4</accession>
<dbReference type="Pfam" id="PF01217">
    <property type="entry name" value="Clat_adaptor_s"/>
    <property type="match status" value="1"/>
</dbReference>